<evidence type="ECO:0000256" key="1">
    <source>
        <dbReference type="SAM" id="SignalP"/>
    </source>
</evidence>
<dbReference type="EMBL" id="BT011101">
    <property type="protein sequence ID" value="AAR82767.1"/>
    <property type="molecule type" value="mRNA"/>
</dbReference>
<dbReference type="ExpressionAtlas" id="Q6NP30">
    <property type="expression patterns" value="baseline and differential"/>
</dbReference>
<dbReference type="AlphaFoldDB" id="Q6NP30"/>
<dbReference type="Pfam" id="PF02448">
    <property type="entry name" value="L71"/>
    <property type="match status" value="1"/>
</dbReference>
<sequence length="106" mass="12207">IYLHTSLKMQLTSIICVILFLGCVLINGQSPDCRKLRDTCNPCIRRLNNPINNVEFMNEGCREKVRGRYIWKNQTRCDLQVIACSAHKRKLDCLVIAELAGMPRRT</sequence>
<evidence type="ECO:0000313" key="2">
    <source>
        <dbReference type="EMBL" id="AAR82767.1"/>
    </source>
</evidence>
<name>Q6NP30_DROME</name>
<accession>Q6NP30</accession>
<dbReference type="OrthoDB" id="7808641at2759"/>
<proteinExistence type="evidence at transcript level"/>
<feature type="chain" id="PRO_5004277499" evidence="1">
    <location>
        <begin position="29"/>
        <end position="106"/>
    </location>
</feature>
<dbReference type="VEuPathDB" id="VectorBase:FBgn0004593"/>
<keyword evidence="1" id="KW-0732">Signal</keyword>
<organism evidence="2">
    <name type="scientific">Drosophila melanogaster</name>
    <name type="common">Fruit fly</name>
    <dbReference type="NCBI Taxonomy" id="7227"/>
    <lineage>
        <taxon>Eukaryota</taxon>
        <taxon>Metazoa</taxon>
        <taxon>Ecdysozoa</taxon>
        <taxon>Arthropoda</taxon>
        <taxon>Hexapoda</taxon>
        <taxon>Insecta</taxon>
        <taxon>Pterygota</taxon>
        <taxon>Neoptera</taxon>
        <taxon>Endopterygota</taxon>
        <taxon>Diptera</taxon>
        <taxon>Brachycera</taxon>
        <taxon>Muscomorpha</taxon>
        <taxon>Ephydroidea</taxon>
        <taxon>Drosophilidae</taxon>
        <taxon>Drosophila</taxon>
        <taxon>Sophophora</taxon>
    </lineage>
</organism>
<protein>
    <submittedName>
        <fullName evidence="2">LP16028p</fullName>
    </submittedName>
</protein>
<dbReference type="InterPro" id="IPR003475">
    <property type="entry name" value="Insect_Unk"/>
</dbReference>
<dbReference type="HOGENOM" id="CLU_150248_1_0_1"/>
<reference evidence="2" key="1">
    <citation type="submission" date="2003-12" db="EMBL/GenBank/DDBJ databases">
        <authorList>
            <person name="Stapleton M."/>
            <person name="Brokstein P."/>
            <person name="Hong L."/>
            <person name="Agbayani A."/>
            <person name="Carlson J."/>
            <person name="Champe M."/>
            <person name="Chavez C."/>
            <person name="Dorsett V."/>
            <person name="Dresnek D."/>
            <person name="Farfan D."/>
            <person name="Frise E."/>
            <person name="George R."/>
            <person name="Gonzalez M."/>
            <person name="Guarin H."/>
            <person name="Kronmiller B."/>
            <person name="Li P."/>
            <person name="Liao G."/>
            <person name="Miranda A."/>
            <person name="Mungall C.J."/>
            <person name="Nunoo J."/>
            <person name="Pacleb J."/>
            <person name="Paragas V."/>
            <person name="Park S."/>
            <person name="Patel S."/>
            <person name="Phouanenavong S."/>
            <person name="Wan K."/>
            <person name="Yu C."/>
            <person name="Lewis S.E."/>
            <person name="Rubin G.M."/>
            <person name="Celniker S."/>
        </authorList>
    </citation>
    <scope>NUCLEOTIDE SEQUENCE</scope>
    <source>
        <strain evidence="2">Berkeley</strain>
    </source>
</reference>
<dbReference type="Bgee" id="FBgn0004593">
    <property type="expression patterns" value="Expressed in saliva-secreting gland and 5 other cell types or tissues"/>
</dbReference>
<feature type="signal peptide" evidence="1">
    <location>
        <begin position="1"/>
        <end position="28"/>
    </location>
</feature>
<feature type="non-terminal residue" evidence="2">
    <location>
        <position position="1"/>
    </location>
</feature>